<organism evidence="2 3">
    <name type="scientific">Micromonospora halophytica</name>
    <dbReference type="NCBI Taxonomy" id="47864"/>
    <lineage>
        <taxon>Bacteria</taxon>
        <taxon>Bacillati</taxon>
        <taxon>Actinomycetota</taxon>
        <taxon>Actinomycetes</taxon>
        <taxon>Micromonosporales</taxon>
        <taxon>Micromonosporaceae</taxon>
        <taxon>Micromonospora</taxon>
    </lineage>
</organism>
<evidence type="ECO:0000256" key="1">
    <source>
        <dbReference type="SAM" id="MobiDB-lite"/>
    </source>
</evidence>
<evidence type="ECO:0000313" key="2">
    <source>
        <dbReference type="EMBL" id="SCG51049.1"/>
    </source>
</evidence>
<dbReference type="AlphaFoldDB" id="A0A1C5HYJ8"/>
<proteinExistence type="predicted"/>
<sequence length="40" mass="4505">MTDRGHTTADVRSTQDPPRHGRRIVRHYPKDTVCVSPSSS</sequence>
<keyword evidence="3" id="KW-1185">Reference proteome</keyword>
<dbReference type="EMBL" id="FMDN01000006">
    <property type="protein sequence ID" value="SCG51049.1"/>
    <property type="molecule type" value="Genomic_DNA"/>
</dbReference>
<evidence type="ECO:0000313" key="3">
    <source>
        <dbReference type="Proteomes" id="UP000199408"/>
    </source>
</evidence>
<accession>A0A1C5HYJ8</accession>
<protein>
    <submittedName>
        <fullName evidence="2">Uncharacterized protein</fullName>
    </submittedName>
</protein>
<gene>
    <name evidence="2" type="ORF">GA0070560_106266</name>
</gene>
<reference evidence="3" key="1">
    <citation type="submission" date="2016-06" db="EMBL/GenBank/DDBJ databases">
        <authorList>
            <person name="Varghese N."/>
        </authorList>
    </citation>
    <scope>NUCLEOTIDE SEQUENCE [LARGE SCALE GENOMIC DNA]</scope>
    <source>
        <strain evidence="3">DSM 43171</strain>
    </source>
</reference>
<name>A0A1C5HYJ8_9ACTN</name>
<feature type="region of interest" description="Disordered" evidence="1">
    <location>
        <begin position="1"/>
        <end position="40"/>
    </location>
</feature>
<dbReference type="Proteomes" id="UP000199408">
    <property type="component" value="Unassembled WGS sequence"/>
</dbReference>